<comment type="similarity">
    <text evidence="2 6">Belongs to the KduI family.</text>
</comment>
<comment type="pathway">
    <text evidence="6">Glycan metabolism; pectin degradation; 2-dehydro-3-deoxy-D-gluconate from pectin: step 4/5.</text>
</comment>
<dbReference type="RefSeq" id="WP_127802439.1">
    <property type="nucleotide sequence ID" value="NZ_SACY01000001.1"/>
</dbReference>
<dbReference type="UniPathway" id="UPA00545">
    <property type="reaction ID" value="UER00826"/>
</dbReference>
<dbReference type="HAMAP" id="MF_00687">
    <property type="entry name" value="KduI"/>
    <property type="match status" value="1"/>
</dbReference>
<keyword evidence="4 6" id="KW-0862">Zinc</keyword>
<dbReference type="GO" id="GO:0008697">
    <property type="term" value="F:4-deoxy-L-threo-5-hexosulose-uronate ketol-isomerase activity"/>
    <property type="evidence" value="ECO:0007669"/>
    <property type="project" value="UniProtKB-UniRule"/>
</dbReference>
<dbReference type="SUPFAM" id="SSF51182">
    <property type="entry name" value="RmlC-like cupins"/>
    <property type="match status" value="1"/>
</dbReference>
<dbReference type="InterPro" id="IPR014710">
    <property type="entry name" value="RmlC-like_jellyroll"/>
</dbReference>
<feature type="binding site" evidence="6">
    <location>
        <position position="201"/>
    </location>
    <ligand>
        <name>Zn(2+)</name>
        <dbReference type="ChEBI" id="CHEBI:29105"/>
    </ligand>
</feature>
<dbReference type="PIRSF" id="PIRSF006625">
    <property type="entry name" value="KduI"/>
    <property type="match status" value="1"/>
</dbReference>
<comment type="cofactor">
    <cofactor evidence="6">
        <name>Zn(2+)</name>
        <dbReference type="ChEBI" id="CHEBI:29105"/>
    </cofactor>
    <text evidence="6">Binds 1 zinc ion per subunit.</text>
</comment>
<organism evidence="7 8">
    <name type="scientific">Sandaracinomonas limnophila</name>
    <dbReference type="NCBI Taxonomy" id="1862386"/>
    <lineage>
        <taxon>Bacteria</taxon>
        <taxon>Pseudomonadati</taxon>
        <taxon>Bacteroidota</taxon>
        <taxon>Cytophagia</taxon>
        <taxon>Cytophagales</taxon>
        <taxon>Flectobacillaceae</taxon>
        <taxon>Sandaracinomonas</taxon>
    </lineage>
</organism>
<evidence type="ECO:0000256" key="2">
    <source>
        <dbReference type="ARBA" id="ARBA00008086"/>
    </source>
</evidence>
<dbReference type="Gene3D" id="2.60.120.10">
    <property type="entry name" value="Jelly Rolls"/>
    <property type="match status" value="1"/>
</dbReference>
<proteinExistence type="inferred from homology"/>
<protein>
    <recommendedName>
        <fullName evidence="6">4-deoxy-L-threo-5-hexosulose-uronate ketol-isomerase</fullName>
        <ecNumber evidence="6">5.3.1.17</ecNumber>
    </recommendedName>
    <alternativeName>
        <fullName evidence="6">5-keto-4-deoxyuronate isomerase</fullName>
    </alternativeName>
    <alternativeName>
        <fullName evidence="6">DKI isomerase</fullName>
    </alternativeName>
</protein>
<dbReference type="NCBIfam" id="NF002091">
    <property type="entry name" value="PRK00924.1"/>
    <property type="match status" value="1"/>
</dbReference>
<dbReference type="Gene3D" id="2.60.120.520">
    <property type="entry name" value="pectin degrading enzyme 5-keto 4- deoxyuronate isomerase, domain 1"/>
    <property type="match status" value="1"/>
</dbReference>
<feature type="binding site" evidence="6">
    <location>
        <position position="194"/>
    </location>
    <ligand>
        <name>Zn(2+)</name>
        <dbReference type="ChEBI" id="CHEBI:29105"/>
    </ligand>
</feature>
<dbReference type="CDD" id="cd20294">
    <property type="entry name" value="cupin_KduI_N"/>
    <property type="match status" value="1"/>
</dbReference>
<dbReference type="PANTHER" id="PTHR38461:SF1">
    <property type="entry name" value="4-DEOXY-L-THREO-5-HEXOSULOSE-URONATE KETOL-ISOMERASE"/>
    <property type="match status" value="1"/>
</dbReference>
<accession>A0A437PXF0</accession>
<dbReference type="GO" id="GO:0045490">
    <property type="term" value="P:pectin catabolic process"/>
    <property type="evidence" value="ECO:0007669"/>
    <property type="project" value="UniProtKB-UniRule"/>
</dbReference>
<dbReference type="AlphaFoldDB" id="A0A437PXF0"/>
<dbReference type="Pfam" id="PF04962">
    <property type="entry name" value="KduI"/>
    <property type="match status" value="1"/>
</dbReference>
<dbReference type="GO" id="GO:0008270">
    <property type="term" value="F:zinc ion binding"/>
    <property type="evidence" value="ECO:0007669"/>
    <property type="project" value="UniProtKB-UniRule"/>
</dbReference>
<name>A0A437PXF0_9BACT</name>
<comment type="caution">
    <text evidence="7">The sequence shown here is derived from an EMBL/GenBank/DDBJ whole genome shotgun (WGS) entry which is preliminary data.</text>
</comment>
<comment type="function">
    <text evidence="6">Catalyzes the isomerization of 5-dehydro-4-deoxy-D-glucuronate to 3-deoxy-D-glycero-2,5-hexodiulosonate.</text>
</comment>
<dbReference type="GO" id="GO:0019698">
    <property type="term" value="P:D-galacturonate catabolic process"/>
    <property type="evidence" value="ECO:0007669"/>
    <property type="project" value="TreeGrafter"/>
</dbReference>
<feature type="binding site" evidence="6">
    <location>
        <position position="196"/>
    </location>
    <ligand>
        <name>Zn(2+)</name>
        <dbReference type="ChEBI" id="CHEBI:29105"/>
    </ligand>
</feature>
<dbReference type="EMBL" id="SACY01000001">
    <property type="protein sequence ID" value="RVU26888.1"/>
    <property type="molecule type" value="Genomic_DNA"/>
</dbReference>
<gene>
    <name evidence="6" type="primary">kduI</name>
    <name evidence="7" type="ORF">EOJ36_02520</name>
</gene>
<evidence type="ECO:0000256" key="5">
    <source>
        <dbReference type="ARBA" id="ARBA00023235"/>
    </source>
</evidence>
<dbReference type="OrthoDB" id="9770644at2"/>
<dbReference type="EC" id="5.3.1.17" evidence="6"/>
<evidence type="ECO:0000256" key="6">
    <source>
        <dbReference type="HAMAP-Rule" id="MF_00687"/>
    </source>
</evidence>
<keyword evidence="8" id="KW-1185">Reference proteome</keyword>
<reference evidence="7 8" key="1">
    <citation type="submission" date="2019-01" db="EMBL/GenBank/DDBJ databases">
        <authorList>
            <person name="Chen W.-M."/>
        </authorList>
    </citation>
    <scope>NUCLEOTIDE SEQUENCE [LARGE SCALE GENOMIC DNA]</scope>
    <source>
        <strain evidence="7 8">FSY-15</strain>
    </source>
</reference>
<comment type="catalytic activity">
    <reaction evidence="1 6">
        <text>5-dehydro-4-deoxy-D-glucuronate = 3-deoxy-D-glycero-2,5-hexodiulosonate</text>
        <dbReference type="Rhea" id="RHEA:23896"/>
        <dbReference type="ChEBI" id="CHEBI:17117"/>
        <dbReference type="ChEBI" id="CHEBI:29071"/>
        <dbReference type="EC" id="5.3.1.17"/>
    </reaction>
</comment>
<dbReference type="InterPro" id="IPR021120">
    <property type="entry name" value="KduI/IolB_isomerase"/>
</dbReference>
<dbReference type="PANTHER" id="PTHR38461">
    <property type="entry name" value="4-DEOXY-L-THREO-5-HEXOSULOSE-URONATE KETOL-ISOMERASE"/>
    <property type="match status" value="1"/>
</dbReference>
<dbReference type="InterPro" id="IPR011051">
    <property type="entry name" value="RmlC_Cupin_sf"/>
</dbReference>
<evidence type="ECO:0000256" key="1">
    <source>
        <dbReference type="ARBA" id="ARBA00000552"/>
    </source>
</evidence>
<sequence>MDYRFESSSREVSRFTTQELRDQFLIETIFHADSIQLTYTIYDRMIIGGAKPINLALELPNPDKLKAEYFLERREMGVINVGGNGSIEVDGTSYELSKLSALYIGRGSKKVVFKSESKENPALFYILSSPAHKEYPTQKLDKKDVVTVTLGSLETSNHRTIYKYIHNEGIQSCQLVMGLTILEPGSIWNTMPAHVHDRRMEAYLYFDVDPQHAVLHLMGPAQETKHLWVHNHQAIISPPWSVHSGAGTKNYSFIWGMAGENKDYTDMDFSEIIELK</sequence>
<keyword evidence="5 6" id="KW-0413">Isomerase</keyword>
<evidence type="ECO:0000256" key="4">
    <source>
        <dbReference type="ARBA" id="ARBA00022833"/>
    </source>
</evidence>
<keyword evidence="3 6" id="KW-0479">Metal-binding</keyword>
<dbReference type="InterPro" id="IPR007045">
    <property type="entry name" value="KduI"/>
</dbReference>
<dbReference type="Proteomes" id="UP000282832">
    <property type="component" value="Unassembled WGS sequence"/>
</dbReference>
<evidence type="ECO:0000313" key="8">
    <source>
        <dbReference type="Proteomes" id="UP000282832"/>
    </source>
</evidence>
<evidence type="ECO:0000313" key="7">
    <source>
        <dbReference type="EMBL" id="RVU26888.1"/>
    </source>
</evidence>
<dbReference type="CDD" id="cd20491">
    <property type="entry name" value="cupin_KduI_C"/>
    <property type="match status" value="1"/>
</dbReference>
<dbReference type="GO" id="GO:0042840">
    <property type="term" value="P:D-glucuronate catabolic process"/>
    <property type="evidence" value="ECO:0007669"/>
    <property type="project" value="TreeGrafter"/>
</dbReference>
<feature type="binding site" evidence="6">
    <location>
        <position position="243"/>
    </location>
    <ligand>
        <name>Zn(2+)</name>
        <dbReference type="ChEBI" id="CHEBI:29105"/>
    </ligand>
</feature>
<dbReference type="InterPro" id="IPR027449">
    <property type="entry name" value="KduI_N"/>
</dbReference>
<evidence type="ECO:0000256" key="3">
    <source>
        <dbReference type="ARBA" id="ARBA00022723"/>
    </source>
</evidence>